<protein>
    <submittedName>
        <fullName evidence="3">Uncharacterized protein</fullName>
    </submittedName>
</protein>
<evidence type="ECO:0000313" key="4">
    <source>
        <dbReference type="Proteomes" id="UP001168575"/>
    </source>
</evidence>
<evidence type="ECO:0000256" key="1">
    <source>
        <dbReference type="SAM" id="Coils"/>
    </source>
</evidence>
<keyword evidence="1" id="KW-0175">Coiled coil</keyword>
<gene>
    <name evidence="3" type="ORF">Q3982_07195</name>
</gene>
<comment type="caution">
    <text evidence="3">The sequence shown here is derived from an EMBL/GenBank/DDBJ whole genome shotgun (WGS) entry which is preliminary data.</text>
</comment>
<proteinExistence type="predicted"/>
<accession>A0AA43UBB6</accession>
<name>A0AA43UBB6_9ACTN</name>
<dbReference type="AlphaFoldDB" id="A0AA43UBB6"/>
<evidence type="ECO:0000256" key="2">
    <source>
        <dbReference type="SAM" id="MobiDB-lite"/>
    </source>
</evidence>
<keyword evidence="4" id="KW-1185">Reference proteome</keyword>
<organism evidence="3 4">
    <name type="scientific">Phoenicibacter congonensis</name>
    <dbReference type="NCBI Taxonomy" id="1944646"/>
    <lineage>
        <taxon>Bacteria</taxon>
        <taxon>Bacillati</taxon>
        <taxon>Actinomycetota</taxon>
        <taxon>Coriobacteriia</taxon>
        <taxon>Eggerthellales</taxon>
        <taxon>Eggerthellaceae</taxon>
        <taxon>Phoenicibacter</taxon>
    </lineage>
</organism>
<evidence type="ECO:0000313" key="3">
    <source>
        <dbReference type="EMBL" id="MDO4842442.1"/>
    </source>
</evidence>
<sequence>MATVAKSIRLTAAEWEQLDGIAAETGHSLSRTVAALASEWLGHHGAPQAVTGEPHGEPRTAGGGRSNRPAAASGAEAVPVEEKVIDALTAQLAEKDAQISRLMDALQTAQEATKAAQTLHAATVGTKALATRKGGMAGIWARLTRRDECSASS</sequence>
<feature type="coiled-coil region" evidence="1">
    <location>
        <begin position="85"/>
        <end position="112"/>
    </location>
</feature>
<dbReference type="Proteomes" id="UP001168575">
    <property type="component" value="Unassembled WGS sequence"/>
</dbReference>
<reference evidence="3" key="1">
    <citation type="submission" date="2023-07" db="EMBL/GenBank/DDBJ databases">
        <title>Between Cages and Wild: Unraveling the Impact of Captivity on Animal Microbiomes and Antimicrobial Resistance.</title>
        <authorList>
            <person name="Schmartz G.P."/>
            <person name="Rehner J."/>
            <person name="Schuff M.J."/>
            <person name="Becker S.L."/>
            <person name="Kravczyk M."/>
            <person name="Gurevich A."/>
            <person name="Francke R."/>
            <person name="Mueller R."/>
            <person name="Keller V."/>
            <person name="Keller A."/>
        </authorList>
    </citation>
    <scope>NUCLEOTIDE SEQUENCE</scope>
    <source>
        <strain evidence="3">S12M_St_49</strain>
    </source>
</reference>
<dbReference type="EMBL" id="JAUMVS010000172">
    <property type="protein sequence ID" value="MDO4842442.1"/>
    <property type="molecule type" value="Genomic_DNA"/>
</dbReference>
<feature type="region of interest" description="Disordered" evidence="2">
    <location>
        <begin position="45"/>
        <end position="77"/>
    </location>
</feature>